<dbReference type="EMBL" id="CACRUA010000083">
    <property type="protein sequence ID" value="VYU82318.1"/>
    <property type="molecule type" value="Genomic_DNA"/>
</dbReference>
<evidence type="ECO:0000259" key="1">
    <source>
        <dbReference type="PROSITE" id="PS51736"/>
    </source>
</evidence>
<reference evidence="4" key="1">
    <citation type="submission" date="2019-11" db="EMBL/GenBank/DDBJ databases">
        <authorList>
            <person name="Feng L."/>
        </authorList>
    </citation>
    <scope>NUCLEOTIDE SEQUENCE</scope>
    <source>
        <strain evidence="4">CsymbiosumLFYP84</strain>
    </source>
</reference>
<accession>A0A6N3I0M5</accession>
<dbReference type="Proteomes" id="UP001203136">
    <property type="component" value="Unassembled WGS sequence"/>
</dbReference>
<dbReference type="PANTHER" id="PTHR30461">
    <property type="entry name" value="DNA-INVERTASE FROM LAMBDOID PROPHAGE"/>
    <property type="match status" value="1"/>
</dbReference>
<evidence type="ECO:0000259" key="2">
    <source>
        <dbReference type="PROSITE" id="PS51737"/>
    </source>
</evidence>
<evidence type="ECO:0000313" key="4">
    <source>
        <dbReference type="EMBL" id="VYU82318.1"/>
    </source>
</evidence>
<protein>
    <submittedName>
        <fullName evidence="3 4">Recombinase</fullName>
    </submittedName>
</protein>
<dbReference type="GO" id="GO:0003677">
    <property type="term" value="F:DNA binding"/>
    <property type="evidence" value="ECO:0007669"/>
    <property type="project" value="InterPro"/>
</dbReference>
<dbReference type="InterPro" id="IPR038109">
    <property type="entry name" value="DNA_bind_recomb_sf"/>
</dbReference>
<dbReference type="GO" id="GO:0000150">
    <property type="term" value="F:DNA strand exchange activity"/>
    <property type="evidence" value="ECO:0007669"/>
    <property type="project" value="InterPro"/>
</dbReference>
<dbReference type="PROSITE" id="PS51737">
    <property type="entry name" value="RECOMBINASE_DNA_BIND"/>
    <property type="match status" value="1"/>
</dbReference>
<proteinExistence type="predicted"/>
<name>A0A6N3I0M5_CLOSY</name>
<feature type="domain" description="Recombinase" evidence="2">
    <location>
        <begin position="184"/>
        <end position="329"/>
    </location>
</feature>
<evidence type="ECO:0000313" key="3">
    <source>
        <dbReference type="EMBL" id="MCK0087517.1"/>
    </source>
</evidence>
<dbReference type="Pfam" id="PF00239">
    <property type="entry name" value="Resolvase"/>
    <property type="match status" value="1"/>
</dbReference>
<gene>
    <name evidence="4" type="ORF">CSLFYP84_04589</name>
    <name evidence="3" type="ORF">K5I21_16880</name>
</gene>
<dbReference type="Gene3D" id="3.90.1750.20">
    <property type="entry name" value="Putative Large Serine Recombinase, Chain B, Domain 2"/>
    <property type="match status" value="1"/>
</dbReference>
<dbReference type="EMBL" id="JAINVB010000001">
    <property type="protein sequence ID" value="MCK0087517.1"/>
    <property type="molecule type" value="Genomic_DNA"/>
</dbReference>
<sequence length="552" mass="63978">MARKSRRNLVEEQVIFSLREYRFGSYARLSVRSNKIKNDDSISHQLQRNGEFISRNLSGSILTGEYCDNGVSGTTFNRPGFSELLKDIKSGKINAVIVKDFSRFGRNYLEALELLDVVFPELDVRFISIDDGYDSADPQCSKERMVYVIKHLANEYYARISSKKLTQAHELARGNGEFWGARPPYGFERSKANSKILVIDPEAASVVVRIFNMFVLEGYSYYKIAQILNRENIPSPKAYHLIKHGKAEKVEKNPEKYLWLGNFISSIIQNPVYIGCLVTHKTEQSYYKGKKLKRVPRQEWNIEEDALPRIIKQAIYDRAQKNAQKIWVNSFTREIDKKYGLFAGKLVCGVCGRHMSQSRYHTKQGIGIEYHCPGHDVAPNHCKNKFINEKAVLKAVTVLLDKWVSIAMKEKKAYKKDSFITKLKREYQNQIADIDREIQSLLVRQQQLYEDYVDQILDKREYIEFKRQNMEKVDELRALKGSLIIESNDMVRRYSLKNKWLSALMDKQGNLCVTAEIIDELISEIKIIDKTSMEVIFKFEDIFSMDLIAKAV</sequence>
<reference evidence="3" key="2">
    <citation type="journal article" date="2022" name="Cell Host Microbe">
        <title>Colonization of the live biotherapeutic product VE303 and modulation of the microbiota and metabolites in healthy volunteers.</title>
        <authorList>
            <person name="Dsouza M."/>
            <person name="Menon R."/>
            <person name="Crossette E."/>
            <person name="Bhattarai S.K."/>
            <person name="Schneider J."/>
            <person name="Kim Y.G."/>
            <person name="Reddy S."/>
            <person name="Caballero S."/>
            <person name="Felix C."/>
            <person name="Cornacchione L."/>
            <person name="Hendrickson J."/>
            <person name="Watson A.R."/>
            <person name="Minot S.S."/>
            <person name="Greenfield N."/>
            <person name="Schopf L."/>
            <person name="Szabady R."/>
            <person name="Patarroyo J."/>
            <person name="Smith W."/>
            <person name="Harrison P."/>
            <person name="Kuijper E.J."/>
            <person name="Kelly C.P."/>
            <person name="Olle B."/>
            <person name="Bobilev D."/>
            <person name="Silber J.L."/>
            <person name="Bucci V."/>
            <person name="Roberts B."/>
            <person name="Faith J."/>
            <person name="Norman J.M."/>
        </authorList>
    </citation>
    <scope>NUCLEOTIDE SEQUENCE</scope>
    <source>
        <strain evidence="3">VE303-04</strain>
    </source>
</reference>
<dbReference type="InterPro" id="IPR050639">
    <property type="entry name" value="SSR_resolvase"/>
</dbReference>
<dbReference type="SMART" id="SM00857">
    <property type="entry name" value="Resolvase"/>
    <property type="match status" value="1"/>
</dbReference>
<dbReference type="InterPro" id="IPR011109">
    <property type="entry name" value="DNA_bind_recombinase_dom"/>
</dbReference>
<dbReference type="PROSITE" id="PS51736">
    <property type="entry name" value="RECOMBINASES_3"/>
    <property type="match status" value="1"/>
</dbReference>
<dbReference type="AlphaFoldDB" id="A0A6N3I0M5"/>
<dbReference type="InterPro" id="IPR025827">
    <property type="entry name" value="Zn_ribbon_recom_dom"/>
</dbReference>
<dbReference type="SUPFAM" id="SSF53041">
    <property type="entry name" value="Resolvase-like"/>
    <property type="match status" value="1"/>
</dbReference>
<dbReference type="Gene3D" id="3.40.50.1390">
    <property type="entry name" value="Resolvase, N-terminal catalytic domain"/>
    <property type="match status" value="1"/>
</dbReference>
<dbReference type="RefSeq" id="WP_024739136.1">
    <property type="nucleotide sequence ID" value="NZ_CACRUA010000083.1"/>
</dbReference>
<dbReference type="Pfam" id="PF07508">
    <property type="entry name" value="Recombinase"/>
    <property type="match status" value="1"/>
</dbReference>
<organism evidence="4">
    <name type="scientific">Clostridium symbiosum</name>
    <name type="common">Bacteroides symbiosus</name>
    <dbReference type="NCBI Taxonomy" id="1512"/>
    <lineage>
        <taxon>Bacteria</taxon>
        <taxon>Bacillati</taxon>
        <taxon>Bacillota</taxon>
        <taxon>Clostridia</taxon>
        <taxon>Lachnospirales</taxon>
        <taxon>Lachnospiraceae</taxon>
        <taxon>Otoolea</taxon>
    </lineage>
</organism>
<feature type="domain" description="Resolvase/invertase-type recombinase catalytic" evidence="1">
    <location>
        <begin position="22"/>
        <end position="176"/>
    </location>
</feature>
<dbReference type="InterPro" id="IPR036162">
    <property type="entry name" value="Resolvase-like_N_sf"/>
</dbReference>
<dbReference type="InterPro" id="IPR006119">
    <property type="entry name" value="Resolv_N"/>
</dbReference>
<dbReference type="Pfam" id="PF13408">
    <property type="entry name" value="Zn_ribbon_recom"/>
    <property type="match status" value="1"/>
</dbReference>
<dbReference type="PANTHER" id="PTHR30461:SF23">
    <property type="entry name" value="DNA RECOMBINASE-RELATED"/>
    <property type="match status" value="1"/>
</dbReference>